<sequence length="87" mass="9927">QSQASLTSKHTDQRGLRLPFCIVTCDRFQPFVLPKHAIQRIAAPYKIEREIKGFSVEDRHAARQSSAKPLCKDLHDWLTHGLISKTC</sequence>
<dbReference type="AlphaFoldDB" id="A0A1W9KPT4"/>
<dbReference type="EMBL" id="MTEI01000020">
    <property type="protein sequence ID" value="OQW86192.1"/>
    <property type="molecule type" value="Genomic_DNA"/>
</dbReference>
<organism evidence="2 3">
    <name type="scientific">Rhodoferax ferrireducens</name>
    <dbReference type="NCBI Taxonomy" id="192843"/>
    <lineage>
        <taxon>Bacteria</taxon>
        <taxon>Pseudomonadati</taxon>
        <taxon>Pseudomonadota</taxon>
        <taxon>Betaproteobacteria</taxon>
        <taxon>Burkholderiales</taxon>
        <taxon>Comamonadaceae</taxon>
        <taxon>Rhodoferax</taxon>
    </lineage>
</organism>
<proteinExistence type="predicted"/>
<dbReference type="Proteomes" id="UP000192505">
    <property type="component" value="Unassembled WGS sequence"/>
</dbReference>
<evidence type="ECO:0000313" key="3">
    <source>
        <dbReference type="Proteomes" id="UP000192505"/>
    </source>
</evidence>
<name>A0A1W9KPT4_9BURK</name>
<reference evidence="2 3" key="1">
    <citation type="submission" date="2017-01" db="EMBL/GenBank/DDBJ databases">
        <title>Novel large sulfur bacteria in the metagenomes of groundwater-fed chemosynthetic microbial mats in the Lake Huron basin.</title>
        <authorList>
            <person name="Sharrar A.M."/>
            <person name="Flood B.E."/>
            <person name="Bailey J.V."/>
            <person name="Jones D.S."/>
            <person name="Biddanda B."/>
            <person name="Ruberg S.A."/>
            <person name="Marcus D.N."/>
            <person name="Dick G.J."/>
        </authorList>
    </citation>
    <scope>NUCLEOTIDE SEQUENCE [LARGE SCALE GENOMIC DNA]</scope>
    <source>
        <strain evidence="2">A7</strain>
    </source>
</reference>
<dbReference type="Pfam" id="PF03050">
    <property type="entry name" value="DDE_Tnp_IS66"/>
    <property type="match status" value="1"/>
</dbReference>
<comment type="caution">
    <text evidence="2">The sequence shown here is derived from an EMBL/GenBank/DDBJ whole genome shotgun (WGS) entry which is preliminary data.</text>
</comment>
<dbReference type="InterPro" id="IPR004291">
    <property type="entry name" value="Transposase_IS66_central"/>
</dbReference>
<accession>A0A1W9KPT4</accession>
<feature type="non-terminal residue" evidence="2">
    <location>
        <position position="1"/>
    </location>
</feature>
<feature type="domain" description="Transposase IS66 central" evidence="1">
    <location>
        <begin position="35"/>
        <end position="80"/>
    </location>
</feature>
<evidence type="ECO:0000313" key="2">
    <source>
        <dbReference type="EMBL" id="OQW86192.1"/>
    </source>
</evidence>
<protein>
    <recommendedName>
        <fullName evidence="1">Transposase IS66 central domain-containing protein</fullName>
    </recommendedName>
</protein>
<gene>
    <name evidence="2" type="ORF">BWK72_18205</name>
</gene>
<evidence type="ECO:0000259" key="1">
    <source>
        <dbReference type="Pfam" id="PF03050"/>
    </source>
</evidence>